<dbReference type="Pfam" id="PF10171">
    <property type="entry name" value="Tim29"/>
    <property type="match status" value="1"/>
</dbReference>
<dbReference type="GO" id="GO:0045039">
    <property type="term" value="P:protein insertion into mitochondrial inner membrane"/>
    <property type="evidence" value="ECO:0007669"/>
    <property type="project" value="TreeGrafter"/>
</dbReference>
<dbReference type="PANTHER" id="PTHR21435:SF1">
    <property type="entry name" value="MITOCHONDRIAL IMPORT INNER MEMBRANE TRANSLOCASE SUBUNIT TIM29"/>
    <property type="match status" value="1"/>
</dbReference>
<feature type="non-terminal residue" evidence="1">
    <location>
        <position position="121"/>
    </location>
</feature>
<dbReference type="AlphaFoldDB" id="J9EDY1"/>
<dbReference type="InterPro" id="IPR019322">
    <property type="entry name" value="TIMM29"/>
</dbReference>
<sequence>MAFLKRWCFTFIDYWKMVGNDYLVVIGDLLKDAKRRPVIMAMKLLPLGSAFYAYKTNPSERDMLNSLVEKRRQMVLVPNLIHSKTADDEIASRTLYVDQNRLKLINCILFSILIKLPENDD</sequence>
<name>J9EDY1_WUCBA</name>
<dbReference type="Proteomes" id="UP000004810">
    <property type="component" value="Unassembled WGS sequence"/>
</dbReference>
<gene>
    <name evidence="1" type="ORF">WUBG_13875</name>
</gene>
<accession>J9EDY1</accession>
<evidence type="ECO:0000313" key="2">
    <source>
        <dbReference type="Proteomes" id="UP000004810"/>
    </source>
</evidence>
<evidence type="ECO:0000313" key="1">
    <source>
        <dbReference type="EMBL" id="EJW75217.1"/>
    </source>
</evidence>
<dbReference type="GO" id="GO:0042721">
    <property type="term" value="C:TIM22 mitochondrial import inner membrane insertion complex"/>
    <property type="evidence" value="ECO:0007669"/>
    <property type="project" value="InterPro"/>
</dbReference>
<protein>
    <submittedName>
        <fullName evidence="1">Uncharacterized protein</fullName>
    </submittedName>
</protein>
<dbReference type="PANTHER" id="PTHR21435">
    <property type="entry name" value="MITOCHONDRIAL IMPORT INNER MEMBRANE TRANSLOCASE SUBUNIT TIM29"/>
    <property type="match status" value="1"/>
</dbReference>
<dbReference type="EMBL" id="ADBV01010889">
    <property type="protein sequence ID" value="EJW75217.1"/>
    <property type="molecule type" value="Genomic_DNA"/>
</dbReference>
<organism evidence="1 2">
    <name type="scientific">Wuchereria bancrofti</name>
    <dbReference type="NCBI Taxonomy" id="6293"/>
    <lineage>
        <taxon>Eukaryota</taxon>
        <taxon>Metazoa</taxon>
        <taxon>Ecdysozoa</taxon>
        <taxon>Nematoda</taxon>
        <taxon>Chromadorea</taxon>
        <taxon>Rhabditida</taxon>
        <taxon>Spirurina</taxon>
        <taxon>Spiruromorpha</taxon>
        <taxon>Filarioidea</taxon>
        <taxon>Onchocercidae</taxon>
        <taxon>Wuchereria</taxon>
    </lineage>
</organism>
<proteinExistence type="predicted"/>
<reference evidence="2" key="1">
    <citation type="submission" date="2012-08" db="EMBL/GenBank/DDBJ databases">
        <title>The Genome Sequence of Wuchereria bancrofti.</title>
        <authorList>
            <person name="Nutman T.B."/>
            <person name="Fink D.L."/>
            <person name="Russ C."/>
            <person name="Young S."/>
            <person name="Zeng Q."/>
            <person name="Koehrsen M."/>
            <person name="Alvarado L."/>
            <person name="Berlin A."/>
            <person name="Chapman S.B."/>
            <person name="Chen Z."/>
            <person name="Freedman E."/>
            <person name="Gellesch M."/>
            <person name="Goldberg J."/>
            <person name="Griggs A."/>
            <person name="Gujja S."/>
            <person name="Heilman E.R."/>
            <person name="Heiman D."/>
            <person name="Hepburn T."/>
            <person name="Howarth C."/>
            <person name="Jen D."/>
            <person name="Larson L."/>
            <person name="Lewis B."/>
            <person name="Mehta T."/>
            <person name="Park D."/>
            <person name="Pearson M."/>
            <person name="Roberts A."/>
            <person name="Saif S."/>
            <person name="Shea T."/>
            <person name="Shenoy N."/>
            <person name="Sisk P."/>
            <person name="Stolte C."/>
            <person name="Sykes S."/>
            <person name="Walk T."/>
            <person name="White J."/>
            <person name="Yandava C."/>
            <person name="Haas B."/>
            <person name="Henn M.R."/>
            <person name="Nusbaum C."/>
            <person name="Birren B."/>
        </authorList>
    </citation>
    <scope>NUCLEOTIDE SEQUENCE [LARGE SCALE GENOMIC DNA]</scope>
    <source>
        <strain evidence="2">NA</strain>
    </source>
</reference>
<comment type="caution">
    <text evidence="1">The sequence shown here is derived from an EMBL/GenBank/DDBJ whole genome shotgun (WGS) entry which is preliminary data.</text>
</comment>